<organism evidence="5 6">
    <name type="scientific">Acaulospora morrowiae</name>
    <dbReference type="NCBI Taxonomy" id="94023"/>
    <lineage>
        <taxon>Eukaryota</taxon>
        <taxon>Fungi</taxon>
        <taxon>Fungi incertae sedis</taxon>
        <taxon>Mucoromycota</taxon>
        <taxon>Glomeromycotina</taxon>
        <taxon>Glomeromycetes</taxon>
        <taxon>Diversisporales</taxon>
        <taxon>Acaulosporaceae</taxon>
        <taxon>Acaulospora</taxon>
    </lineage>
</organism>
<dbReference type="Pfam" id="PF00439">
    <property type="entry name" value="Bromodomain"/>
    <property type="match status" value="1"/>
</dbReference>
<feature type="compositionally biased region" description="Acidic residues" evidence="3">
    <location>
        <begin position="221"/>
        <end position="233"/>
    </location>
</feature>
<keyword evidence="6" id="KW-1185">Reference proteome</keyword>
<accession>A0A9N9BIL6</accession>
<feature type="region of interest" description="Disordered" evidence="3">
    <location>
        <begin position="336"/>
        <end position="361"/>
    </location>
</feature>
<gene>
    <name evidence="5" type="ORF">AMORRO_LOCUS6312</name>
</gene>
<dbReference type="EMBL" id="CAJVPV010004146">
    <property type="protein sequence ID" value="CAG8567573.1"/>
    <property type="molecule type" value="Genomic_DNA"/>
</dbReference>
<dbReference type="Gene3D" id="1.20.920.10">
    <property type="entry name" value="Bromodomain-like"/>
    <property type="match status" value="1"/>
</dbReference>
<feature type="compositionally biased region" description="Acidic residues" evidence="3">
    <location>
        <begin position="347"/>
        <end position="361"/>
    </location>
</feature>
<dbReference type="PROSITE" id="PS50014">
    <property type="entry name" value="BROMODOMAIN_2"/>
    <property type="match status" value="1"/>
</dbReference>
<feature type="compositionally biased region" description="Basic and acidic residues" evidence="3">
    <location>
        <begin position="41"/>
        <end position="66"/>
    </location>
</feature>
<sequence length="634" mass="70275">RIRELKSMVSSTEQKFRAIVTEIDDIRSGKLDTLLVGMLNEEQKKEASDQREMPLEKEGPGEETSKKTASSEVSSLSTQLNEQQSLDEKMDVNEPGKNDENVIIEGNDSKPSLRTQEGKIAEGREGSKDHADIEKAQVPEKSGHIESSDSVLGTINMEIDRPQTPGHDTVEDAAFVQSPPTPLDVENNESKEVDEDLISSKSPEVVIEENTPTNAHHSADENMDTIMEIEEGSFEGQGSDLGLESGKNDQVKENNTDSRTITPAPSPPSPPQHYTGKLMFSPKEITSQENEETLAPPESDKDETESVESSIGNENVVTEMPDNIPVSEAEATEITPNQRADTISSLDNEEEVEELGSPMEEELATGYALPAINSENKEEDIDDSRMVEALSHHEEDGEDIKDPVKEESPVIKSEFKEPLSLVDVTANTTGPPSTPDAAGSEIETFESISLDDKRQKTWMKLVGMIMQEISNHRYASVFQNPIREQDAPGYYDIVKQSMDLKTLKKRLRDGVVHDTDQFHRDLMLMFMNASVFNGKETDIHQMATEMKDFVENLIADFRRSESSGISGGVHEPATRRKSMALEAKETIFAPKDERRNDSDRLGAGSNVVVPQSSVDVSEQRSTSKRRKRSSISIK</sequence>
<dbReference type="SMART" id="SM00297">
    <property type="entry name" value="BROMO"/>
    <property type="match status" value="1"/>
</dbReference>
<protein>
    <submittedName>
        <fullName evidence="5">9087_t:CDS:1</fullName>
    </submittedName>
</protein>
<feature type="compositionally biased region" description="Basic and acidic residues" evidence="3">
    <location>
        <begin position="246"/>
        <end position="256"/>
    </location>
</feature>
<dbReference type="PRINTS" id="PR00503">
    <property type="entry name" value="BROMODOMAIN"/>
</dbReference>
<feature type="compositionally biased region" description="Basic and acidic residues" evidence="3">
    <location>
        <begin position="589"/>
        <end position="600"/>
    </location>
</feature>
<feature type="region of interest" description="Disordered" evidence="3">
    <location>
        <begin position="41"/>
        <end position="150"/>
    </location>
</feature>
<feature type="compositionally biased region" description="Basic residues" evidence="3">
    <location>
        <begin position="622"/>
        <end position="634"/>
    </location>
</feature>
<dbReference type="GO" id="GO:0035267">
    <property type="term" value="C:NuA4 histone acetyltransferase complex"/>
    <property type="evidence" value="ECO:0007669"/>
    <property type="project" value="TreeGrafter"/>
</dbReference>
<dbReference type="Proteomes" id="UP000789342">
    <property type="component" value="Unassembled WGS sequence"/>
</dbReference>
<reference evidence="5" key="1">
    <citation type="submission" date="2021-06" db="EMBL/GenBank/DDBJ databases">
        <authorList>
            <person name="Kallberg Y."/>
            <person name="Tangrot J."/>
            <person name="Rosling A."/>
        </authorList>
    </citation>
    <scope>NUCLEOTIDE SEQUENCE</scope>
    <source>
        <strain evidence="5">CL551</strain>
    </source>
</reference>
<dbReference type="GO" id="GO:0006325">
    <property type="term" value="P:chromatin organization"/>
    <property type="evidence" value="ECO:0007669"/>
    <property type="project" value="UniProtKB-ARBA"/>
</dbReference>
<comment type="caution">
    <text evidence="5">The sequence shown here is derived from an EMBL/GenBank/DDBJ whole genome shotgun (WGS) entry which is preliminary data.</text>
</comment>
<feature type="compositionally biased region" description="Basic and acidic residues" evidence="3">
    <location>
        <begin position="86"/>
        <end position="100"/>
    </location>
</feature>
<dbReference type="InterPro" id="IPR001487">
    <property type="entry name" value="Bromodomain"/>
</dbReference>
<feature type="non-terminal residue" evidence="5">
    <location>
        <position position="1"/>
    </location>
</feature>
<dbReference type="SUPFAM" id="SSF47370">
    <property type="entry name" value="Bromodomain"/>
    <property type="match status" value="1"/>
</dbReference>
<feature type="domain" description="Bromo" evidence="4">
    <location>
        <begin position="470"/>
        <end position="540"/>
    </location>
</feature>
<evidence type="ECO:0000256" key="2">
    <source>
        <dbReference type="PROSITE-ProRule" id="PRU00035"/>
    </source>
</evidence>
<feature type="region of interest" description="Disordered" evidence="3">
    <location>
        <begin position="177"/>
        <end position="322"/>
    </location>
</feature>
<feature type="compositionally biased region" description="Polar residues" evidence="3">
    <location>
        <begin position="307"/>
        <end position="316"/>
    </location>
</feature>
<keyword evidence="1 2" id="KW-0103">Bromodomain</keyword>
<evidence type="ECO:0000256" key="3">
    <source>
        <dbReference type="SAM" id="MobiDB-lite"/>
    </source>
</evidence>
<dbReference type="PANTHER" id="PTHR15398:SF4">
    <property type="entry name" value="BROMODOMAIN-CONTAINING PROTEIN 8 ISOFORM X1"/>
    <property type="match status" value="1"/>
</dbReference>
<evidence type="ECO:0000256" key="1">
    <source>
        <dbReference type="ARBA" id="ARBA00023117"/>
    </source>
</evidence>
<proteinExistence type="predicted"/>
<name>A0A9N9BIL6_9GLOM</name>
<evidence type="ECO:0000313" key="6">
    <source>
        <dbReference type="Proteomes" id="UP000789342"/>
    </source>
</evidence>
<dbReference type="PANTHER" id="PTHR15398">
    <property type="entry name" value="BROMODOMAIN-CONTAINING PROTEIN 8"/>
    <property type="match status" value="1"/>
</dbReference>
<feature type="compositionally biased region" description="Basic and acidic residues" evidence="3">
    <location>
        <begin position="116"/>
        <end position="147"/>
    </location>
</feature>
<dbReference type="InterPro" id="IPR036427">
    <property type="entry name" value="Bromodomain-like_sf"/>
</dbReference>
<dbReference type="OrthoDB" id="1742084at2759"/>
<dbReference type="AlphaFoldDB" id="A0A9N9BIL6"/>
<feature type="compositionally biased region" description="Polar residues" evidence="3">
    <location>
        <begin position="67"/>
        <end position="84"/>
    </location>
</feature>
<evidence type="ECO:0000313" key="5">
    <source>
        <dbReference type="EMBL" id="CAG8567573.1"/>
    </source>
</evidence>
<feature type="region of interest" description="Disordered" evidence="3">
    <location>
        <begin position="589"/>
        <end position="634"/>
    </location>
</feature>
<evidence type="ECO:0000259" key="4">
    <source>
        <dbReference type="PROSITE" id="PS50014"/>
    </source>
</evidence>
<feature type="compositionally biased region" description="Polar residues" evidence="3">
    <location>
        <begin position="336"/>
        <end position="346"/>
    </location>
</feature>